<dbReference type="InterPro" id="IPR023561">
    <property type="entry name" value="Carbonic_anhydrase_a-class"/>
</dbReference>
<accession>A0A7S4DW44</accession>
<dbReference type="Pfam" id="PF07784">
    <property type="entry name" value="DUF1622"/>
    <property type="match status" value="1"/>
</dbReference>
<evidence type="ECO:0000313" key="9">
    <source>
        <dbReference type="EMBL" id="CAE0674124.1"/>
    </source>
</evidence>
<keyword evidence="7" id="KW-0812">Transmembrane</keyword>
<reference evidence="9" key="1">
    <citation type="submission" date="2021-01" db="EMBL/GenBank/DDBJ databases">
        <authorList>
            <person name="Corre E."/>
            <person name="Pelletier E."/>
            <person name="Niang G."/>
            <person name="Scheremetjew M."/>
            <person name="Finn R."/>
            <person name="Kale V."/>
            <person name="Holt S."/>
            <person name="Cochrane G."/>
            <person name="Meng A."/>
            <person name="Brown T."/>
            <person name="Cohen L."/>
        </authorList>
    </citation>
    <scope>NUCLEOTIDE SEQUENCE</scope>
    <source>
        <strain evidence="9">CCCM811</strain>
    </source>
</reference>
<evidence type="ECO:0000256" key="6">
    <source>
        <dbReference type="ARBA" id="ARBA00048348"/>
    </source>
</evidence>
<name>A0A7S4DW44_9EUKA</name>
<dbReference type="SMART" id="SM01057">
    <property type="entry name" value="Carb_anhydrase"/>
    <property type="match status" value="1"/>
</dbReference>
<proteinExistence type="inferred from homology"/>
<dbReference type="InterPro" id="IPR012427">
    <property type="entry name" value="DUF1622"/>
</dbReference>
<sequence length="476" mass="52986">MLPGPAFTRRLILLLYLVAQATAVSLTWGYGYNAAPSCTYSSTLLTKSGYTEHGPYCWGSYDSTCSGSNQSPINLNLAEPPSSHYEKLRFTTHSCTQAAFYNSGHSWEVNLHSTCEKQLEVDFNHVAYHLESMSFHSPSEHTIGSSRFDGELQLVHQSSDHKELIISLLFKASSEDTAANGFLDFIFGTGSNLKTGIANNATANWTRVGGSQDTYPTSRAISPYTDIIPANPAYYAYIGSLTHPPCTESVQWVVMAQPLRMSRTQVQYFRQGLSSVHGNTTNIHQNGQYGNSRPVQPRNGRPVYFYAGAPEDHSAHSSHEDVDGIFFSVVLLPLAYFASFMGLLIVSWSGLFFAGGFLIWHALAWFFWLAPEKAESCVQHPTMSEVSKISMSFMRFRFLKGVVLSLEVLVAADVIDLLTTPMDAATFELLGIISIVVVIRTVLSYHMTHEYEELEQEYAMEREEAGHERESVKKLV</sequence>
<dbReference type="Gene3D" id="3.10.200.10">
    <property type="entry name" value="Alpha carbonic anhydrase"/>
    <property type="match status" value="1"/>
</dbReference>
<organism evidence="9">
    <name type="scientific">Lotharella globosa</name>
    <dbReference type="NCBI Taxonomy" id="91324"/>
    <lineage>
        <taxon>Eukaryota</taxon>
        <taxon>Sar</taxon>
        <taxon>Rhizaria</taxon>
        <taxon>Cercozoa</taxon>
        <taxon>Chlorarachniophyceae</taxon>
        <taxon>Lotharella</taxon>
    </lineage>
</organism>
<dbReference type="InterPro" id="IPR036398">
    <property type="entry name" value="CA_dom_sf"/>
</dbReference>
<evidence type="ECO:0000256" key="5">
    <source>
        <dbReference type="ARBA" id="ARBA00023239"/>
    </source>
</evidence>
<dbReference type="CDD" id="cd03124">
    <property type="entry name" value="alpha_CA_prokaryotic_like"/>
    <property type="match status" value="1"/>
</dbReference>
<comment type="catalytic activity">
    <reaction evidence="6">
        <text>hydrogencarbonate + H(+) = CO2 + H2O</text>
        <dbReference type="Rhea" id="RHEA:10748"/>
        <dbReference type="ChEBI" id="CHEBI:15377"/>
        <dbReference type="ChEBI" id="CHEBI:15378"/>
        <dbReference type="ChEBI" id="CHEBI:16526"/>
        <dbReference type="ChEBI" id="CHEBI:17544"/>
        <dbReference type="EC" id="4.2.1.1"/>
    </reaction>
</comment>
<evidence type="ECO:0000256" key="4">
    <source>
        <dbReference type="ARBA" id="ARBA00022833"/>
    </source>
</evidence>
<gene>
    <name evidence="9" type="ORF">LGLO00237_LOCUS25898</name>
</gene>
<evidence type="ECO:0000256" key="7">
    <source>
        <dbReference type="SAM" id="Phobius"/>
    </source>
</evidence>
<dbReference type="EMBL" id="HBIV01036244">
    <property type="protein sequence ID" value="CAE0674124.1"/>
    <property type="molecule type" value="Transcribed_RNA"/>
</dbReference>
<evidence type="ECO:0000256" key="1">
    <source>
        <dbReference type="ARBA" id="ARBA00010718"/>
    </source>
</evidence>
<feature type="transmembrane region" description="Helical" evidence="7">
    <location>
        <begin position="12"/>
        <end position="32"/>
    </location>
</feature>
<evidence type="ECO:0000256" key="2">
    <source>
        <dbReference type="ARBA" id="ARBA00012925"/>
    </source>
</evidence>
<keyword evidence="7" id="KW-0472">Membrane</keyword>
<keyword evidence="5" id="KW-0456">Lyase</keyword>
<feature type="transmembrane region" description="Helical" evidence="7">
    <location>
        <begin position="325"/>
        <end position="345"/>
    </location>
</feature>
<keyword evidence="4" id="KW-0862">Zinc</keyword>
<feature type="transmembrane region" description="Helical" evidence="7">
    <location>
        <begin position="351"/>
        <end position="370"/>
    </location>
</feature>
<evidence type="ECO:0000259" key="8">
    <source>
        <dbReference type="PROSITE" id="PS51144"/>
    </source>
</evidence>
<protein>
    <recommendedName>
        <fullName evidence="2">carbonic anhydrase</fullName>
        <ecNumber evidence="2">4.2.1.1</ecNumber>
    </recommendedName>
</protein>
<dbReference type="EC" id="4.2.1.1" evidence="2"/>
<feature type="domain" description="Alpha-carbonic anhydrase" evidence="8">
    <location>
        <begin position="46"/>
        <end position="307"/>
    </location>
</feature>
<comment type="similarity">
    <text evidence="1">Belongs to the alpha-carbonic anhydrase family.</text>
</comment>
<dbReference type="PROSITE" id="PS51144">
    <property type="entry name" value="ALPHA_CA_2"/>
    <property type="match status" value="1"/>
</dbReference>
<feature type="transmembrane region" description="Helical" evidence="7">
    <location>
        <begin position="424"/>
        <end position="443"/>
    </location>
</feature>
<keyword evidence="7" id="KW-1133">Transmembrane helix</keyword>
<dbReference type="InterPro" id="IPR001148">
    <property type="entry name" value="CA_dom"/>
</dbReference>
<dbReference type="GO" id="GO:0004089">
    <property type="term" value="F:carbonate dehydratase activity"/>
    <property type="evidence" value="ECO:0007669"/>
    <property type="project" value="UniProtKB-EC"/>
</dbReference>
<dbReference type="InterPro" id="IPR041891">
    <property type="entry name" value="Alpha_CA_prokaryot-like"/>
</dbReference>
<dbReference type="Pfam" id="PF00194">
    <property type="entry name" value="Carb_anhydrase"/>
    <property type="match status" value="1"/>
</dbReference>
<dbReference type="GO" id="GO:0008270">
    <property type="term" value="F:zinc ion binding"/>
    <property type="evidence" value="ECO:0007669"/>
    <property type="project" value="InterPro"/>
</dbReference>
<dbReference type="PANTHER" id="PTHR18952:SF265">
    <property type="entry name" value="CARBONIC ANHYDRASE"/>
    <property type="match status" value="1"/>
</dbReference>
<dbReference type="SUPFAM" id="SSF51069">
    <property type="entry name" value="Carbonic anhydrase"/>
    <property type="match status" value="1"/>
</dbReference>
<keyword evidence="3" id="KW-0479">Metal-binding</keyword>
<dbReference type="AlphaFoldDB" id="A0A7S4DW44"/>
<feature type="transmembrane region" description="Helical" evidence="7">
    <location>
        <begin position="398"/>
        <end position="418"/>
    </location>
</feature>
<dbReference type="PANTHER" id="PTHR18952">
    <property type="entry name" value="CARBONIC ANHYDRASE"/>
    <property type="match status" value="1"/>
</dbReference>
<evidence type="ECO:0000256" key="3">
    <source>
        <dbReference type="ARBA" id="ARBA00022723"/>
    </source>
</evidence>